<keyword evidence="1" id="KW-0547">Nucleotide-binding</keyword>
<dbReference type="eggNOG" id="COG4185">
    <property type="taxonomic scope" value="Bacteria"/>
</dbReference>
<dbReference type="SUPFAM" id="SSF52540">
    <property type="entry name" value="P-loop containing nucleoside triphosphate hydrolases"/>
    <property type="match status" value="1"/>
</dbReference>
<accession>A0A010SIW3</accession>
<dbReference type="Pfam" id="PF06414">
    <property type="entry name" value="Zeta_toxin"/>
    <property type="match status" value="1"/>
</dbReference>
<dbReference type="Proteomes" id="UP000022611">
    <property type="component" value="Unassembled WGS sequence"/>
</dbReference>
<comment type="caution">
    <text evidence="4">The sequence shown here is derived from an EMBL/GenBank/DDBJ whole genome shotgun (WGS) entry which is preliminary data.</text>
</comment>
<dbReference type="PATRIC" id="fig|1042209.11.peg.3293"/>
<evidence type="ECO:0000256" key="1">
    <source>
        <dbReference type="ARBA" id="ARBA00022741"/>
    </source>
</evidence>
<evidence type="ECO:0000259" key="3">
    <source>
        <dbReference type="Pfam" id="PF06414"/>
    </source>
</evidence>
<dbReference type="GO" id="GO:0005524">
    <property type="term" value="F:ATP binding"/>
    <property type="evidence" value="ECO:0007669"/>
    <property type="project" value="UniProtKB-KW"/>
</dbReference>
<sequence>MTPDLQARRSDIHLRELINVPNSNEYTYTDEQVNAAFSDISASLFKDKVISPTHPKMLIVAGIQGSGKTWLLEESLLKTGKYSNYIRLYLPEYRKKHPQYSQMEAHGVLHVYQHTEAFVRAVCAKIFKKAFDEKYNIIMESAMDSADFATLSPMAVSAGYQFEVHVVACKKEFTHLSTITRGLKSLQDKQLERFLKLSELEASLGNAQSVLNAFEEACAQKVGSEITLYERGFGELKNRKVVCRSQCDTVAQLTPQSVVDHKGATVAVTDNPVAIERAPGKTSRSCYAAYNNIVSAEVSLRRDRREMVWDCQLALLEALRLNNQVPAFVNTDLVGYVFKHLHH</sequence>
<evidence type="ECO:0000313" key="4">
    <source>
        <dbReference type="EMBL" id="EXF92995.1"/>
    </source>
</evidence>
<dbReference type="GO" id="GO:0016301">
    <property type="term" value="F:kinase activity"/>
    <property type="evidence" value="ECO:0007669"/>
    <property type="project" value="InterPro"/>
</dbReference>
<feature type="domain" description="Zeta toxin" evidence="3">
    <location>
        <begin position="44"/>
        <end position="220"/>
    </location>
</feature>
<dbReference type="InterPro" id="IPR010488">
    <property type="entry name" value="Zeta_toxin_domain"/>
</dbReference>
<dbReference type="Gene3D" id="3.40.50.300">
    <property type="entry name" value="P-loop containing nucleotide triphosphate hydrolases"/>
    <property type="match status" value="1"/>
</dbReference>
<keyword evidence="2" id="KW-0067">ATP-binding</keyword>
<gene>
    <name evidence="4" type="ORF">HK44_004675</name>
</gene>
<name>A0A010SIW3_PSEFL</name>
<dbReference type="AlphaFoldDB" id="A0A010SIW3"/>
<protein>
    <submittedName>
        <fullName evidence="4">Zeta toxin</fullName>
    </submittedName>
</protein>
<organism evidence="4 5">
    <name type="scientific">Pseudomonas fluorescens HK44</name>
    <dbReference type="NCBI Taxonomy" id="1042209"/>
    <lineage>
        <taxon>Bacteria</taxon>
        <taxon>Pseudomonadati</taxon>
        <taxon>Pseudomonadota</taxon>
        <taxon>Gammaproteobacteria</taxon>
        <taxon>Pseudomonadales</taxon>
        <taxon>Pseudomonadaceae</taxon>
        <taxon>Pseudomonas</taxon>
    </lineage>
</organism>
<proteinExistence type="predicted"/>
<evidence type="ECO:0000313" key="5">
    <source>
        <dbReference type="Proteomes" id="UP000022611"/>
    </source>
</evidence>
<evidence type="ECO:0000256" key="2">
    <source>
        <dbReference type="ARBA" id="ARBA00022840"/>
    </source>
</evidence>
<reference evidence="4 5" key="1">
    <citation type="journal article" date="2011" name="J. Bacteriol.">
        <title>Draft genome sequence of the polycyclic aromatic hydrocarbon-degrading, genetically engineered bioluminescent bioreporter Pseudomonas fluorescens HK44.</title>
        <authorList>
            <person name="Chauhan A."/>
            <person name="Layton A.C."/>
            <person name="Williams D.E."/>
            <person name="Smartt A.E."/>
            <person name="Ripp S."/>
            <person name="Karpinets T.V."/>
            <person name="Brown S.D."/>
            <person name="Sayler G.S."/>
        </authorList>
    </citation>
    <scope>NUCLEOTIDE SEQUENCE [LARGE SCALE GENOMIC DNA]</scope>
    <source>
        <strain evidence="4 5">HK44</strain>
    </source>
</reference>
<dbReference type="HOGENOM" id="CLU_808591_0_0_6"/>
<dbReference type="EMBL" id="AFOY02000015">
    <property type="protein sequence ID" value="EXF92995.1"/>
    <property type="molecule type" value="Genomic_DNA"/>
</dbReference>
<dbReference type="InterPro" id="IPR027417">
    <property type="entry name" value="P-loop_NTPase"/>
</dbReference>